<evidence type="ECO:0000313" key="2">
    <source>
        <dbReference type="EMBL" id="KAG5187045.1"/>
    </source>
</evidence>
<organism evidence="2 3">
    <name type="scientific">Tribonema minus</name>
    <dbReference type="NCBI Taxonomy" id="303371"/>
    <lineage>
        <taxon>Eukaryota</taxon>
        <taxon>Sar</taxon>
        <taxon>Stramenopiles</taxon>
        <taxon>Ochrophyta</taxon>
        <taxon>PX clade</taxon>
        <taxon>Xanthophyceae</taxon>
        <taxon>Tribonematales</taxon>
        <taxon>Tribonemataceae</taxon>
        <taxon>Tribonema</taxon>
    </lineage>
</organism>
<evidence type="ECO:0000313" key="3">
    <source>
        <dbReference type="Proteomes" id="UP000664859"/>
    </source>
</evidence>
<comment type="caution">
    <text evidence="2">The sequence shown here is derived from an EMBL/GenBank/DDBJ whole genome shotgun (WGS) entry which is preliminary data.</text>
</comment>
<name>A0A836CHS1_9STRA</name>
<protein>
    <submittedName>
        <fullName evidence="2">Uncharacterized protein</fullName>
    </submittedName>
</protein>
<accession>A0A836CHS1</accession>
<sequence length="180" mass="18374">MVFDRLYTAIHQIPHMPQKHDGGKLHVGEHMPAMLPLLDYSKTNAMLSTTGELMRMWESTRPSDGTGGGGGGGGQARKATKTQRRGLPANCPATNAGSSSTTSTTGPSPAPTTPAHTSGGNSCSGMYCQETAPDREVGGLAPLGGLAAATYAGEERSEGSSGGDGEHMEQQQAVAMTSGG</sequence>
<dbReference type="Proteomes" id="UP000664859">
    <property type="component" value="Unassembled WGS sequence"/>
</dbReference>
<feature type="compositionally biased region" description="Low complexity" evidence="1">
    <location>
        <begin position="92"/>
        <end position="120"/>
    </location>
</feature>
<feature type="region of interest" description="Disordered" evidence="1">
    <location>
        <begin position="58"/>
        <end position="122"/>
    </location>
</feature>
<dbReference type="EMBL" id="JAFCMP010000097">
    <property type="protein sequence ID" value="KAG5187045.1"/>
    <property type="molecule type" value="Genomic_DNA"/>
</dbReference>
<dbReference type="AlphaFoldDB" id="A0A836CHS1"/>
<evidence type="ECO:0000256" key="1">
    <source>
        <dbReference type="SAM" id="MobiDB-lite"/>
    </source>
</evidence>
<feature type="region of interest" description="Disordered" evidence="1">
    <location>
        <begin position="149"/>
        <end position="180"/>
    </location>
</feature>
<reference evidence="2" key="1">
    <citation type="submission" date="2021-02" db="EMBL/GenBank/DDBJ databases">
        <title>First Annotated Genome of the Yellow-green Alga Tribonema minus.</title>
        <authorList>
            <person name="Mahan K.M."/>
        </authorList>
    </citation>
    <scope>NUCLEOTIDE SEQUENCE</scope>
    <source>
        <strain evidence="2">UTEX B ZZ1240</strain>
    </source>
</reference>
<feature type="compositionally biased region" description="Gly residues" evidence="1">
    <location>
        <begin position="65"/>
        <end position="75"/>
    </location>
</feature>
<gene>
    <name evidence="2" type="ORF">JKP88DRAFT_288388</name>
</gene>
<feature type="compositionally biased region" description="Basic and acidic residues" evidence="1">
    <location>
        <begin position="153"/>
        <end position="169"/>
    </location>
</feature>
<feature type="compositionally biased region" description="Polar residues" evidence="1">
    <location>
        <begin position="170"/>
        <end position="180"/>
    </location>
</feature>
<keyword evidence="3" id="KW-1185">Reference proteome</keyword>
<proteinExistence type="predicted"/>